<evidence type="ECO:0000259" key="2">
    <source>
        <dbReference type="Pfam" id="PF03313"/>
    </source>
</evidence>
<evidence type="ECO:0000313" key="3">
    <source>
        <dbReference type="EMBL" id="GBU04710.1"/>
    </source>
</evidence>
<dbReference type="PANTHER" id="PTHR30501:SF2">
    <property type="entry name" value="UPF0597 PROTEIN YHAM"/>
    <property type="match status" value="1"/>
</dbReference>
<dbReference type="Pfam" id="PF03313">
    <property type="entry name" value="SDH_alpha"/>
    <property type="match status" value="1"/>
</dbReference>
<name>A0A4R3JKP1_9FIRM</name>
<reference evidence="3 6" key="1">
    <citation type="journal article" date="2018" name="Int. J. Syst. Evol. Microbiol.">
        <title>Draft Genome Sequence of Faecalimonas umbilicata JCM 30896T, an Acetate-Producing Bacterium Isolated from Human Feces.</title>
        <authorList>
            <person name="Sakamoto M."/>
            <person name="Ikeyama N."/>
            <person name="Yuki M."/>
            <person name="Ohkuma M."/>
        </authorList>
    </citation>
    <scope>NUCLEOTIDE SEQUENCE [LARGE SCALE GENOMIC DNA]</scope>
    <source>
        <strain evidence="3 6">EGH7</strain>
    </source>
</reference>
<dbReference type="PIRSF" id="PIRSF006054">
    <property type="entry name" value="UCP006054"/>
    <property type="match status" value="1"/>
</dbReference>
<dbReference type="InterPro" id="IPR005130">
    <property type="entry name" value="Ser_deHydtase-like_asu"/>
</dbReference>
<dbReference type="Proteomes" id="UP000702954">
    <property type="component" value="Unassembled WGS sequence"/>
</dbReference>
<keyword evidence="6" id="KW-1185">Reference proteome</keyword>
<evidence type="ECO:0000313" key="6">
    <source>
        <dbReference type="Proteomes" id="UP000702954"/>
    </source>
</evidence>
<dbReference type="GO" id="GO:0019450">
    <property type="term" value="P:L-cysteine catabolic process to pyruvate"/>
    <property type="evidence" value="ECO:0007669"/>
    <property type="project" value="TreeGrafter"/>
</dbReference>
<gene>
    <name evidence="4" type="ORF">EDD74_11760</name>
    <name evidence="3" type="ORF">FAEUMB_12510</name>
</gene>
<dbReference type="RefSeq" id="WP_116441496.1">
    <property type="nucleotide sequence ID" value="NZ_BHEO01000005.1"/>
</dbReference>
<reference evidence="4 5" key="2">
    <citation type="submission" date="2019-03" db="EMBL/GenBank/DDBJ databases">
        <title>Genomic Encyclopedia of Type Strains, Phase IV (KMG-IV): sequencing the most valuable type-strain genomes for metagenomic binning, comparative biology and taxonomic classification.</title>
        <authorList>
            <person name="Goeker M."/>
        </authorList>
    </citation>
    <scope>NUCLEOTIDE SEQUENCE [LARGE SCALE GENOMIC DNA]</scope>
    <source>
        <strain evidence="4 5">DSM 103426</strain>
    </source>
</reference>
<evidence type="ECO:0000256" key="1">
    <source>
        <dbReference type="HAMAP-Rule" id="MF_01845"/>
    </source>
</evidence>
<dbReference type="GO" id="GO:0080146">
    <property type="term" value="F:L-cysteine desulfhydrase activity"/>
    <property type="evidence" value="ECO:0007669"/>
    <property type="project" value="TreeGrafter"/>
</dbReference>
<accession>A0A4R3JKP1</accession>
<sequence length="425" mass="45953">MNQELYQKYVEILKSELVPALGCTEPIALAYAAAVARTELGQFPEKVEVLCSGNIIKNVKGVKVPNSGGMKGVEAAVILGIVGGKADRELEVLQSISEEDREKTRQLFKEGYCECKLKEGTANLYIEVRVWAAGEEAAVRIEHAHTNITRIEHNQKVVYENEEKFTAHELDKSCLNIKDITAFANEVKIADVKDVLMRQIEYNYAISEEGLQNTWGAQIGKIIREEEGDQLKWKMISRAAAGSDARMSGCSLPVIINAGSGNQGMTCSLPVVEYAKEKGKTEEELLRALCVSNLIAQDQKRYIGALSAYCGVVCAAAGAGAAITYLCGGDEEQIENTVINTIANIGGMVCDGAKPSCAAKISSALQSAILGHEMAMRGIRFEAGDGIVMENAEDTVKAVGYMGKNGMKQTDVEILNLMIGKTKLS</sequence>
<protein>
    <recommendedName>
        <fullName evidence="1">UPF0597 protein EDD74_11760</fullName>
    </recommendedName>
</protein>
<comment type="similarity">
    <text evidence="1">Belongs to the UPF0597 family.</text>
</comment>
<dbReference type="HAMAP" id="MF_01845">
    <property type="entry name" value="UPF0597"/>
    <property type="match status" value="1"/>
</dbReference>
<comment type="caution">
    <text evidence="4">The sequence shown here is derived from an EMBL/GenBank/DDBJ whole genome shotgun (WGS) entry which is preliminary data.</text>
</comment>
<feature type="domain" description="Serine dehydratase-like alpha subunit" evidence="2">
    <location>
        <begin position="88"/>
        <end position="416"/>
    </location>
</feature>
<evidence type="ECO:0000313" key="4">
    <source>
        <dbReference type="EMBL" id="TCS66803.1"/>
    </source>
</evidence>
<dbReference type="EMBL" id="SLZV01000017">
    <property type="protein sequence ID" value="TCS66803.1"/>
    <property type="molecule type" value="Genomic_DNA"/>
</dbReference>
<dbReference type="InterPro" id="IPR021144">
    <property type="entry name" value="UPF0597"/>
</dbReference>
<dbReference type="Proteomes" id="UP000294613">
    <property type="component" value="Unassembled WGS sequence"/>
</dbReference>
<dbReference type="PANTHER" id="PTHR30501">
    <property type="entry name" value="UPF0597 PROTEIN YHAM"/>
    <property type="match status" value="1"/>
</dbReference>
<dbReference type="AlphaFoldDB" id="A0A4R3JKP1"/>
<proteinExistence type="inferred from homology"/>
<organism evidence="4 5">
    <name type="scientific">Faecalimonas umbilicata</name>
    <dbReference type="NCBI Taxonomy" id="1912855"/>
    <lineage>
        <taxon>Bacteria</taxon>
        <taxon>Bacillati</taxon>
        <taxon>Bacillota</taxon>
        <taxon>Clostridia</taxon>
        <taxon>Lachnospirales</taxon>
        <taxon>Lachnospiraceae</taxon>
        <taxon>Faecalimonas</taxon>
    </lineage>
</organism>
<dbReference type="EMBL" id="BHEO01000005">
    <property type="protein sequence ID" value="GBU04710.1"/>
    <property type="molecule type" value="Genomic_DNA"/>
</dbReference>
<evidence type="ECO:0000313" key="5">
    <source>
        <dbReference type="Proteomes" id="UP000294613"/>
    </source>
</evidence>